<dbReference type="AlphaFoldDB" id="A0A6H0KSH2"/>
<dbReference type="SUPFAM" id="SSF47413">
    <property type="entry name" value="lambda repressor-like DNA-binding domains"/>
    <property type="match status" value="1"/>
</dbReference>
<evidence type="ECO:0000313" key="4">
    <source>
        <dbReference type="Proteomes" id="UP000501780"/>
    </source>
</evidence>
<dbReference type="PANTHER" id="PTHR36924">
    <property type="entry name" value="ANTITOXIN HIGA-1"/>
    <property type="match status" value="1"/>
</dbReference>
<gene>
    <name evidence="3" type="ORF">BacF7301_15020</name>
</gene>
<evidence type="ECO:0000313" key="3">
    <source>
        <dbReference type="EMBL" id="QIU95377.1"/>
    </source>
</evidence>
<keyword evidence="1" id="KW-0238">DNA-binding</keyword>
<organism evidence="3 4">
    <name type="scientific">Bacteroides faecium</name>
    <dbReference type="NCBI Taxonomy" id="2715212"/>
    <lineage>
        <taxon>Bacteria</taxon>
        <taxon>Pseudomonadati</taxon>
        <taxon>Bacteroidota</taxon>
        <taxon>Bacteroidia</taxon>
        <taxon>Bacteroidales</taxon>
        <taxon>Bacteroidaceae</taxon>
        <taxon>Bacteroides</taxon>
    </lineage>
</organism>
<name>A0A6H0KSH2_9BACE</name>
<dbReference type="PANTHER" id="PTHR36924:SF1">
    <property type="entry name" value="ANTITOXIN HIGA-1"/>
    <property type="match status" value="1"/>
</dbReference>
<dbReference type="InterPro" id="IPR010982">
    <property type="entry name" value="Lambda_DNA-bd_dom_sf"/>
</dbReference>
<evidence type="ECO:0000256" key="1">
    <source>
        <dbReference type="ARBA" id="ARBA00023125"/>
    </source>
</evidence>
<dbReference type="CDD" id="cd00093">
    <property type="entry name" value="HTH_XRE"/>
    <property type="match status" value="1"/>
</dbReference>
<protein>
    <submittedName>
        <fullName evidence="3">HigA family addiction module antidote protein</fullName>
    </submittedName>
</protein>
<dbReference type="Proteomes" id="UP000501780">
    <property type="component" value="Chromosome"/>
</dbReference>
<dbReference type="EMBL" id="CP050831">
    <property type="protein sequence ID" value="QIU95377.1"/>
    <property type="molecule type" value="Genomic_DNA"/>
</dbReference>
<dbReference type="PROSITE" id="PS50943">
    <property type="entry name" value="HTH_CROC1"/>
    <property type="match status" value="1"/>
</dbReference>
<dbReference type="InterPro" id="IPR013430">
    <property type="entry name" value="Toxin_antidote_HigA"/>
</dbReference>
<dbReference type="Gene3D" id="1.10.260.40">
    <property type="entry name" value="lambda repressor-like DNA-binding domains"/>
    <property type="match status" value="1"/>
</dbReference>
<dbReference type="NCBIfam" id="TIGR02607">
    <property type="entry name" value="antidote_HigA"/>
    <property type="match status" value="1"/>
</dbReference>
<dbReference type="KEGG" id="bfc:BacF7301_15020"/>
<keyword evidence="4" id="KW-1185">Reference proteome</keyword>
<sequence>MSKKKFPSDMVANNMLPVYPTHPGAILKEEIEYRGISQRQLAKNMGIAYSALNEILNERRPLTEKTALLFEAALNVNAEPLLRLQMRYNMQVVQKDRSFMERLAQVRKVAAIL</sequence>
<dbReference type="Pfam" id="PF01381">
    <property type="entry name" value="HTH_3"/>
    <property type="match status" value="1"/>
</dbReference>
<dbReference type="GO" id="GO:0003677">
    <property type="term" value="F:DNA binding"/>
    <property type="evidence" value="ECO:0007669"/>
    <property type="project" value="UniProtKB-KW"/>
</dbReference>
<dbReference type="InterPro" id="IPR001387">
    <property type="entry name" value="Cro/C1-type_HTH"/>
</dbReference>
<dbReference type="RefSeq" id="WP_167964002.1">
    <property type="nucleotide sequence ID" value="NZ_CP050831.1"/>
</dbReference>
<dbReference type="SMART" id="SM00530">
    <property type="entry name" value="HTH_XRE"/>
    <property type="match status" value="1"/>
</dbReference>
<evidence type="ECO:0000259" key="2">
    <source>
        <dbReference type="PROSITE" id="PS50943"/>
    </source>
</evidence>
<accession>A0A6H0KSH2</accession>
<reference evidence="3 4" key="1">
    <citation type="submission" date="2020-03" db="EMBL/GenBank/DDBJ databases">
        <title>Genomic analysis of Bacteroides faecium CBA7301.</title>
        <authorList>
            <person name="Kim J."/>
            <person name="Roh S.W."/>
        </authorList>
    </citation>
    <scope>NUCLEOTIDE SEQUENCE [LARGE SCALE GENOMIC DNA]</scope>
    <source>
        <strain evidence="3 4">CBA7301</strain>
    </source>
</reference>
<proteinExistence type="predicted"/>
<feature type="domain" description="HTH cro/C1-type" evidence="2">
    <location>
        <begin position="27"/>
        <end position="81"/>
    </location>
</feature>